<reference evidence="1 2" key="1">
    <citation type="submission" date="2020-10" db="EMBL/GenBank/DDBJ databases">
        <title>Sequencing the genomes of 1000 actinobacteria strains.</title>
        <authorList>
            <person name="Klenk H.-P."/>
        </authorList>
    </citation>
    <scope>NUCLEOTIDE SEQUENCE [LARGE SCALE GENOMIC DNA]</scope>
    <source>
        <strain evidence="1 2">DSM 7307</strain>
    </source>
</reference>
<proteinExistence type="predicted"/>
<name>A0ABR9J1X1_RHIVS</name>
<evidence type="ECO:0000313" key="2">
    <source>
        <dbReference type="Proteomes" id="UP000620262"/>
    </source>
</evidence>
<dbReference type="RefSeq" id="WP_192732901.1">
    <property type="nucleotide sequence ID" value="NZ_BAAAVL010000015.1"/>
</dbReference>
<dbReference type="EMBL" id="JADBEC010000003">
    <property type="protein sequence ID" value="MBE1509288.1"/>
    <property type="molecule type" value="Genomic_DNA"/>
</dbReference>
<protein>
    <recommendedName>
        <fullName evidence="3">Chloramphenicol phosphotransferase</fullName>
    </recommendedName>
</protein>
<dbReference type="Gene3D" id="3.40.50.300">
    <property type="entry name" value="P-loop containing nucleotide triphosphate hydrolases"/>
    <property type="match status" value="1"/>
</dbReference>
<dbReference type="InterPro" id="IPR027417">
    <property type="entry name" value="P-loop_NTPase"/>
</dbReference>
<evidence type="ECO:0008006" key="3">
    <source>
        <dbReference type="Google" id="ProtNLM"/>
    </source>
</evidence>
<accession>A0ABR9J1X1</accession>
<dbReference type="Proteomes" id="UP000620262">
    <property type="component" value="Unassembled WGS sequence"/>
</dbReference>
<gene>
    <name evidence="1" type="ORF">H4W29_006535</name>
</gene>
<evidence type="ECO:0000313" key="1">
    <source>
        <dbReference type="EMBL" id="MBE1509288.1"/>
    </source>
</evidence>
<comment type="caution">
    <text evidence="1">The sequence shown here is derived from an EMBL/GenBank/DDBJ whole genome shotgun (WGS) entry which is preliminary data.</text>
</comment>
<sequence length="193" mass="21655">MTSLFLLLIGFPGTGKLTIAKRLSPLFSARIIDNHWVNNPVLGVLDHDLTKPLPEEIWEQTGRVRQAVLDTIVAFSAPSANFIFTHAGFQGDQRSHRTFRQIADAAEQRGSLLVPVRLLCEAEELARRVAIPERRERLKSVNAEASRERSRTLQVLDPEHANTLNLDVTLLSAEKSAEAVNRHVQDLLDLPRK</sequence>
<organism evidence="1 2">
    <name type="scientific">Rhizobium viscosum</name>
    <name type="common">Arthrobacter viscosus</name>
    <dbReference type="NCBI Taxonomy" id="1673"/>
    <lineage>
        <taxon>Bacteria</taxon>
        <taxon>Pseudomonadati</taxon>
        <taxon>Pseudomonadota</taxon>
        <taxon>Alphaproteobacteria</taxon>
        <taxon>Hyphomicrobiales</taxon>
        <taxon>Rhizobiaceae</taxon>
        <taxon>Rhizobium/Agrobacterium group</taxon>
        <taxon>Rhizobium</taxon>
    </lineage>
</organism>
<dbReference type="SUPFAM" id="SSF52540">
    <property type="entry name" value="P-loop containing nucleoside triphosphate hydrolases"/>
    <property type="match status" value="1"/>
</dbReference>
<keyword evidence="2" id="KW-1185">Reference proteome</keyword>